<dbReference type="InterPro" id="IPR056290">
    <property type="entry name" value="CEPT76/DRC7_peptidase-like_dom"/>
</dbReference>
<dbReference type="Pfam" id="PF24656">
    <property type="entry name" value="CEPT76_peptidase"/>
    <property type="match status" value="1"/>
</dbReference>
<protein>
    <recommendedName>
        <fullName evidence="1">CEP76/DRC7 peptidase-like domain-containing protein</fullName>
    </recommendedName>
</protein>
<reference evidence="2" key="1">
    <citation type="journal article" date="2015" name="Nature">
        <title>Complex archaea that bridge the gap between prokaryotes and eukaryotes.</title>
        <authorList>
            <person name="Spang A."/>
            <person name="Saw J.H."/>
            <person name="Jorgensen S.L."/>
            <person name="Zaremba-Niedzwiedzka K."/>
            <person name="Martijn J."/>
            <person name="Lind A.E."/>
            <person name="van Eijk R."/>
            <person name="Schleper C."/>
            <person name="Guy L."/>
            <person name="Ettema T.J."/>
        </authorList>
    </citation>
    <scope>NUCLEOTIDE SEQUENCE</scope>
</reference>
<evidence type="ECO:0000313" key="2">
    <source>
        <dbReference type="EMBL" id="KKM05242.1"/>
    </source>
</evidence>
<proteinExistence type="predicted"/>
<gene>
    <name evidence="2" type="ORF">LCGC14_1756080</name>
</gene>
<sequence length="190" mass="21297">MRNGTLTQYEDLLANVRYDGRFHSIRDLVQPHDPLVMELADVLIQDPNFIEIAQAFVDGFTTYQEEIGDYWAQPFETLALEAGDCDDKAILLCSILRNYMPAEKVFCAIGTWRHNGDEEGHMWVVTEGNRKDRTIEATAPPGRTPSGTYRLSAIFNDEYAFAFPGAMQEFGLLPFEAVIQSLVEAGAILG</sequence>
<comment type="caution">
    <text evidence="2">The sequence shown here is derived from an EMBL/GenBank/DDBJ whole genome shotgun (WGS) entry which is preliminary data.</text>
</comment>
<dbReference type="EMBL" id="LAZR01016265">
    <property type="protein sequence ID" value="KKM05242.1"/>
    <property type="molecule type" value="Genomic_DNA"/>
</dbReference>
<accession>A0A0F9HPR2</accession>
<dbReference type="AlphaFoldDB" id="A0A0F9HPR2"/>
<feature type="domain" description="CEP76/DRC7 peptidase-like" evidence="1">
    <location>
        <begin position="69"/>
        <end position="134"/>
    </location>
</feature>
<dbReference type="Gene3D" id="3.10.620.30">
    <property type="match status" value="1"/>
</dbReference>
<organism evidence="2">
    <name type="scientific">marine sediment metagenome</name>
    <dbReference type="NCBI Taxonomy" id="412755"/>
    <lineage>
        <taxon>unclassified sequences</taxon>
        <taxon>metagenomes</taxon>
        <taxon>ecological metagenomes</taxon>
    </lineage>
</organism>
<name>A0A0F9HPR2_9ZZZZ</name>
<evidence type="ECO:0000259" key="1">
    <source>
        <dbReference type="Pfam" id="PF24656"/>
    </source>
</evidence>